<dbReference type="AlphaFoldDB" id="A0AA39GNN3"/>
<protein>
    <submittedName>
        <fullName evidence="4">Uncharacterized protein</fullName>
    </submittedName>
</protein>
<keyword evidence="2" id="KW-0812">Transmembrane</keyword>
<feature type="transmembrane region" description="Helical" evidence="2">
    <location>
        <begin position="321"/>
        <end position="347"/>
    </location>
</feature>
<keyword evidence="2" id="KW-1133">Transmembrane helix</keyword>
<keyword evidence="3" id="KW-0732">Signal</keyword>
<evidence type="ECO:0000313" key="5">
    <source>
        <dbReference type="Proteomes" id="UP001175271"/>
    </source>
</evidence>
<dbReference type="EMBL" id="JAUCMV010000006">
    <property type="protein sequence ID" value="KAK0390314.1"/>
    <property type="molecule type" value="Genomic_DNA"/>
</dbReference>
<evidence type="ECO:0000313" key="4">
    <source>
        <dbReference type="EMBL" id="KAK0390314.1"/>
    </source>
</evidence>
<comment type="caution">
    <text evidence="4">The sequence shown here is derived from an EMBL/GenBank/DDBJ whole genome shotgun (WGS) entry which is preliminary data.</text>
</comment>
<feature type="signal peptide" evidence="3">
    <location>
        <begin position="1"/>
        <end position="27"/>
    </location>
</feature>
<feature type="compositionally biased region" description="Basic residues" evidence="1">
    <location>
        <begin position="401"/>
        <end position="418"/>
    </location>
</feature>
<feature type="region of interest" description="Disordered" evidence="1">
    <location>
        <begin position="388"/>
        <end position="457"/>
    </location>
</feature>
<reference evidence="4" key="1">
    <citation type="submission" date="2023-06" db="EMBL/GenBank/DDBJ databases">
        <title>Genomic analysis of the entomopathogenic nematode Steinernema hermaphroditum.</title>
        <authorList>
            <person name="Schwarz E.M."/>
            <person name="Heppert J.K."/>
            <person name="Baniya A."/>
            <person name="Schwartz H.T."/>
            <person name="Tan C.-H."/>
            <person name="Antoshechkin I."/>
            <person name="Sternberg P.W."/>
            <person name="Goodrich-Blair H."/>
            <person name="Dillman A.R."/>
        </authorList>
    </citation>
    <scope>NUCLEOTIDE SEQUENCE</scope>
    <source>
        <strain evidence="4">PS9179</strain>
        <tissue evidence="4">Whole animal</tissue>
    </source>
</reference>
<evidence type="ECO:0000256" key="1">
    <source>
        <dbReference type="SAM" id="MobiDB-lite"/>
    </source>
</evidence>
<name>A0AA39GNN3_9BILA</name>
<feature type="compositionally biased region" description="Basic residues" evidence="1">
    <location>
        <begin position="426"/>
        <end position="447"/>
    </location>
</feature>
<feature type="compositionally biased region" description="Basic and acidic residues" evidence="1">
    <location>
        <begin position="448"/>
        <end position="457"/>
    </location>
</feature>
<evidence type="ECO:0000256" key="3">
    <source>
        <dbReference type="SAM" id="SignalP"/>
    </source>
</evidence>
<keyword evidence="2" id="KW-0472">Membrane</keyword>
<evidence type="ECO:0000256" key="2">
    <source>
        <dbReference type="SAM" id="Phobius"/>
    </source>
</evidence>
<organism evidence="4 5">
    <name type="scientific">Steinernema hermaphroditum</name>
    <dbReference type="NCBI Taxonomy" id="289476"/>
    <lineage>
        <taxon>Eukaryota</taxon>
        <taxon>Metazoa</taxon>
        <taxon>Ecdysozoa</taxon>
        <taxon>Nematoda</taxon>
        <taxon>Chromadorea</taxon>
        <taxon>Rhabditida</taxon>
        <taxon>Tylenchina</taxon>
        <taxon>Panagrolaimomorpha</taxon>
        <taxon>Strongyloidoidea</taxon>
        <taxon>Steinernematidae</taxon>
        <taxon>Steinernema</taxon>
    </lineage>
</organism>
<sequence>MVGLGRNVVVKTLVALIVFSCSAGALAPRGTNIQWWNFRPNQTKITSNKGEIYFFTCKEAFKELETAKHVVSKDRNYKADCGYRNPMNTGAYQKSATVQRAVHRVSGNRSVFFSFIAPTVHYTFFDIQKLLDGEGKIGEDEIISRGSFQLDCSFEKRHYFHERIKTADPNKNKTREFIMFADGYFDPTGEGSFSRLTDSKCNDDKPIIIDNFKDNRPKYKLKKYYGKEYQIYMVENDQFIFTVDTQYGLGENTARQQKLYFHTVRTDWGSTPNIGSVKLVHRGDIDDLIVPLFYYKDHQHIHLEPADPCEIRHPIKKVGPFAGLCVVAFIMTNIVLVVVAFLCLRVIPKAKARIRKRGDSAVTIGAVTMEAAMGDEFSAMDDDEEDLQKTQSVSFSDDKKSSKKSKKSSKKLKSAKRNKGGEHSKKSTKSKKKPADKKSQSAKKSKDKKNEGLNKDY</sequence>
<accession>A0AA39GNN3</accession>
<dbReference type="Proteomes" id="UP001175271">
    <property type="component" value="Unassembled WGS sequence"/>
</dbReference>
<proteinExistence type="predicted"/>
<feature type="chain" id="PRO_5041221315" evidence="3">
    <location>
        <begin position="28"/>
        <end position="457"/>
    </location>
</feature>
<gene>
    <name evidence="4" type="ORF">QR680_019298</name>
</gene>
<keyword evidence="5" id="KW-1185">Reference proteome</keyword>